<dbReference type="EMBL" id="CBMG010001132">
    <property type="protein sequence ID" value="CEG03510.1"/>
    <property type="molecule type" value="Genomic_DNA"/>
</dbReference>
<dbReference type="Gene3D" id="3.30.300.30">
    <property type="match status" value="1"/>
</dbReference>
<dbReference type="PANTHER" id="PTHR44845:SF4">
    <property type="entry name" value="NONRIBOSOMAL PEPTIDE SYNTHASE INPA"/>
    <property type="match status" value="1"/>
</dbReference>
<dbReference type="PROSITE" id="PS00012">
    <property type="entry name" value="PHOSPHOPANTETHEINE"/>
    <property type="match status" value="1"/>
</dbReference>
<dbReference type="PANTHER" id="PTHR44845">
    <property type="entry name" value="CARRIER DOMAIN-CONTAINING PROTEIN"/>
    <property type="match status" value="1"/>
</dbReference>
<dbReference type="SUPFAM" id="SSF56801">
    <property type="entry name" value="Acetyl-CoA synthetase-like"/>
    <property type="match status" value="1"/>
</dbReference>
<dbReference type="PROSITE" id="PS50075">
    <property type="entry name" value="CARRIER"/>
    <property type="match status" value="1"/>
</dbReference>
<gene>
    <name evidence="5" type="ORF">BN851_0063310</name>
</gene>
<dbReference type="InterPro" id="IPR013120">
    <property type="entry name" value="FAR_NAD-bd"/>
</dbReference>
<keyword evidence="3" id="KW-0436">Ligase</keyword>
<dbReference type="SUPFAM" id="SSF51735">
    <property type="entry name" value="NAD(P)-binding Rossmann-fold domains"/>
    <property type="match status" value="1"/>
</dbReference>
<reference evidence="5" key="1">
    <citation type="submission" date="2013-05" db="EMBL/GenBank/DDBJ databases">
        <title>Draft genome sequences of six wheat associated Fusarium spp. isolates.</title>
        <authorList>
            <person name="Moolhuijzen P.M."/>
            <person name="Manners J.M."/>
            <person name="Wilcox S."/>
            <person name="Bellgard M.I."/>
            <person name="Gardiner D.M."/>
        </authorList>
    </citation>
    <scope>NUCLEOTIDE SEQUENCE</scope>
    <source>
        <strain evidence="5">CS5907</strain>
        <strain evidence="5">CS5907</strain>
    </source>
</reference>
<comment type="caution">
    <text evidence="5">The sequence shown here is derived from an EMBL/GenBank/DDBJ whole genome shotgun (WGS) entry which is preliminary data.</text>
</comment>
<dbReference type="NCBIfam" id="TIGR01746">
    <property type="entry name" value="Thioester-redct"/>
    <property type="match status" value="1"/>
</dbReference>
<evidence type="ECO:0000256" key="2">
    <source>
        <dbReference type="ARBA" id="ARBA00022553"/>
    </source>
</evidence>
<evidence type="ECO:0000256" key="3">
    <source>
        <dbReference type="ARBA" id="ARBA00022598"/>
    </source>
</evidence>
<dbReference type="Pfam" id="PF07993">
    <property type="entry name" value="NAD_binding_4"/>
    <property type="match status" value="1"/>
</dbReference>
<feature type="domain" description="Carrier" evidence="4">
    <location>
        <begin position="117"/>
        <end position="197"/>
    </location>
</feature>
<dbReference type="InterPro" id="IPR010080">
    <property type="entry name" value="Thioester_reductase-like_dom"/>
</dbReference>
<keyword evidence="1" id="KW-0596">Phosphopantetheine</keyword>
<dbReference type="InterPro" id="IPR036291">
    <property type="entry name" value="NAD(P)-bd_dom_sf"/>
</dbReference>
<dbReference type="InterPro" id="IPR006162">
    <property type="entry name" value="Ppantetheine_attach_site"/>
</dbReference>
<dbReference type="Gene3D" id="3.40.50.720">
    <property type="entry name" value="NAD(P)-binding Rossmann-like Domain"/>
    <property type="match status" value="1"/>
</dbReference>
<dbReference type="AlphaFoldDB" id="A0A096PEL5"/>
<proteinExistence type="predicted"/>
<accession>A0A096PEL5</accession>
<dbReference type="InterPro" id="IPR009081">
    <property type="entry name" value="PP-bd_ACP"/>
</dbReference>
<evidence type="ECO:0000256" key="1">
    <source>
        <dbReference type="ARBA" id="ARBA00022450"/>
    </source>
</evidence>
<organism evidence="5">
    <name type="scientific">Fusarium acuminatum CS5907</name>
    <dbReference type="NCBI Taxonomy" id="1318461"/>
    <lineage>
        <taxon>Eukaryota</taxon>
        <taxon>Fungi</taxon>
        <taxon>Dikarya</taxon>
        <taxon>Ascomycota</taxon>
        <taxon>Pezizomycotina</taxon>
        <taxon>Sordariomycetes</taxon>
        <taxon>Hypocreomycetidae</taxon>
        <taxon>Hypocreales</taxon>
        <taxon>Nectriaceae</taxon>
        <taxon>Fusarium</taxon>
        <taxon>Fusarium tricinctum species complex</taxon>
    </lineage>
</organism>
<name>A0A096PEL5_9HYPO</name>
<dbReference type="GO" id="GO:0016874">
    <property type="term" value="F:ligase activity"/>
    <property type="evidence" value="ECO:0007669"/>
    <property type="project" value="UniProtKB-KW"/>
</dbReference>
<evidence type="ECO:0000259" key="4">
    <source>
        <dbReference type="PROSITE" id="PS50075"/>
    </source>
</evidence>
<dbReference type="InterPro" id="IPR045851">
    <property type="entry name" value="AMP-bd_C_sf"/>
</dbReference>
<protein>
    <submittedName>
        <fullName evidence="5">WGS project CBMG000000000 data, contig CS5907-c001134</fullName>
    </submittedName>
</protein>
<evidence type="ECO:0000313" key="5">
    <source>
        <dbReference type="EMBL" id="CEG03510.1"/>
    </source>
</evidence>
<keyword evidence="2" id="KW-0597">Phosphoprotein</keyword>
<sequence length="602" mass="66375">MNSPSIISRAVVAYPRSGPFADQLVAVLQLDGTSSNACVIKSRRLGPFHILGSSQIDLMLRSRLPGYMVPSLFLSIEQIPLTGSGKSDRKKIHDHLCSLPSQVRFTSYGAPDISPLSADDTVAIAISAFLADLLDSSIIQNQDVLLDRLGISSIQAIKLLSWLKSNYGGNLSIEHLSREGMSIRTLANTVQLAASGTLIPAVDLAGEVREFTESILFDLRQNSCSTPVYRESPAGSHSTVLLTGATGYLGIEILRQLLEQPTVSLVHVLIQASSQEAGLKRLLQALSAAGHVWESAWEGRVVVWPGDLSQPQLGLQNRHWEQLTNGTINTIIHNGALVRYDLCYDKLKAVNVLATVDILQVMNSSSCAINFVYISGGQRLNPAQELSEALRISQAAKSTGYSQSKLVSELIVSRVADEFRKVRGHRLRVIRPGYIIGSPTKGLANTRDYIWRLVAGAVDAGIRSSGHDDEWMFVCDVEQVAQRIVSSSGILFPSTKPTQDNHVTTIMDGIYLRDLWELLCQELQCHLDPLNSSEWWSRLRNVVEQQGDGHPLWPLHFLLDQDQGAFTCDWKSITSDDNRFLVKKAIQKNISYLKQTGFLLRT</sequence>